<dbReference type="InterPro" id="IPR058840">
    <property type="entry name" value="AAA_SelU"/>
</dbReference>
<dbReference type="InterPro" id="IPR027417">
    <property type="entry name" value="P-loop_NTPase"/>
</dbReference>
<keyword evidence="1" id="KW-0711">Selenium</keyword>
<dbReference type="NCBIfam" id="NF008750">
    <property type="entry name" value="PRK11784.1-2"/>
    <property type="match status" value="1"/>
</dbReference>
<dbReference type="NCBIfam" id="TIGR03167">
    <property type="entry name" value="tRNA_sel_U_synt"/>
    <property type="match status" value="1"/>
</dbReference>
<dbReference type="InterPro" id="IPR017582">
    <property type="entry name" value="SelU"/>
</dbReference>
<gene>
    <name evidence="3" type="ORF">AA994_02555</name>
</gene>
<evidence type="ECO:0000256" key="1">
    <source>
        <dbReference type="ARBA" id="ARBA00023266"/>
    </source>
</evidence>
<dbReference type="AlphaFoldDB" id="A0A2G4R4H7"/>
<dbReference type="PANTHER" id="PTHR30401:SF0">
    <property type="entry name" value="TRNA 2-SELENOURIDINE SYNTHASE"/>
    <property type="match status" value="1"/>
</dbReference>
<comment type="caution">
    <text evidence="3">The sequence shown here is derived from an EMBL/GenBank/DDBJ whole genome shotgun (WGS) entry which is preliminary data.</text>
</comment>
<dbReference type="Pfam" id="PF26341">
    <property type="entry name" value="AAA_SelU"/>
    <property type="match status" value="1"/>
</dbReference>
<dbReference type="Pfam" id="PF00581">
    <property type="entry name" value="Rhodanese"/>
    <property type="match status" value="1"/>
</dbReference>
<accession>A0A2G4R4H7</accession>
<feature type="domain" description="Rhodanese" evidence="2">
    <location>
        <begin position="12"/>
        <end position="133"/>
    </location>
</feature>
<dbReference type="EMBL" id="LDWY01000029">
    <property type="protein sequence ID" value="PHY91466.1"/>
    <property type="molecule type" value="Genomic_DNA"/>
</dbReference>
<dbReference type="InterPro" id="IPR001763">
    <property type="entry name" value="Rhodanese-like_dom"/>
</dbReference>
<dbReference type="PANTHER" id="PTHR30401">
    <property type="entry name" value="TRNA 2-SELENOURIDINE SYNTHASE"/>
    <property type="match status" value="1"/>
</dbReference>
<organism evidence="3 4">
    <name type="scientific">Campylobacter vulpis</name>
    <dbReference type="NCBI Taxonomy" id="1655500"/>
    <lineage>
        <taxon>Bacteria</taxon>
        <taxon>Pseudomonadati</taxon>
        <taxon>Campylobacterota</taxon>
        <taxon>Epsilonproteobacteria</taxon>
        <taxon>Campylobacterales</taxon>
        <taxon>Campylobacteraceae</taxon>
        <taxon>Campylobacter</taxon>
    </lineage>
</organism>
<dbReference type="GO" id="GO:0002098">
    <property type="term" value="P:tRNA wobble uridine modification"/>
    <property type="evidence" value="ECO:0007669"/>
    <property type="project" value="InterPro"/>
</dbReference>
<dbReference type="Proteomes" id="UP000237472">
    <property type="component" value="Unassembled WGS sequence"/>
</dbReference>
<dbReference type="SMART" id="SM00450">
    <property type="entry name" value="RHOD"/>
    <property type="match status" value="1"/>
</dbReference>
<evidence type="ECO:0000259" key="2">
    <source>
        <dbReference type="PROSITE" id="PS50206"/>
    </source>
</evidence>
<sequence length="334" mass="38748">MLEELDYAEFLKQKFDALIDARSPLEYSHSHLKNALNFYALNSEEHQEIGTLYKKNQAKAKARGAEYICANMARHIPIFTHQFRIGAKVGIYCARGGLRSKSMAVILSELGYRVVRLRGGFKAYRAYLNDFFSKPLQCELLVLCGHTGCGKTELLELLERSINLEKMANHLGSSFGDILGKQPSQKTFDEALFHSMQTKLAFVEGESRKIGSITLPLKFYEAMQKGFKIHCFASLEKRIERIERLYKAKMNAVNFYTSLRKISPYISLNLRLDLENAFKKEQWQKLIAMLLEYYDKSYKKSSQIHYELLTDDLLRAKEELMNLYEERLKVLKQF</sequence>
<name>A0A2G4R4H7_9BACT</name>
<evidence type="ECO:0000313" key="4">
    <source>
        <dbReference type="Proteomes" id="UP000237472"/>
    </source>
</evidence>
<dbReference type="GO" id="GO:0043828">
    <property type="term" value="F:tRNA 2-selenouridine synthase activity"/>
    <property type="evidence" value="ECO:0007669"/>
    <property type="project" value="InterPro"/>
</dbReference>
<dbReference type="InterPro" id="IPR036873">
    <property type="entry name" value="Rhodanese-like_dom_sf"/>
</dbReference>
<protein>
    <submittedName>
        <fullName evidence="3">tRNA 2-selenouridine synthase</fullName>
    </submittedName>
</protein>
<dbReference type="Gene3D" id="3.40.250.10">
    <property type="entry name" value="Rhodanese-like domain"/>
    <property type="match status" value="1"/>
</dbReference>
<evidence type="ECO:0000313" key="3">
    <source>
        <dbReference type="EMBL" id="PHY91466.1"/>
    </source>
</evidence>
<dbReference type="RefSeq" id="WP_099461198.1">
    <property type="nucleotide sequence ID" value="NZ_LDWY01000029.1"/>
</dbReference>
<proteinExistence type="predicted"/>
<dbReference type="PROSITE" id="PS50206">
    <property type="entry name" value="RHODANESE_3"/>
    <property type="match status" value="1"/>
</dbReference>
<dbReference type="SUPFAM" id="SSF52540">
    <property type="entry name" value="P-loop containing nucleoside triphosphate hydrolases"/>
    <property type="match status" value="1"/>
</dbReference>
<dbReference type="SUPFAM" id="SSF52821">
    <property type="entry name" value="Rhodanese/Cell cycle control phosphatase"/>
    <property type="match status" value="1"/>
</dbReference>
<dbReference type="OrthoDB" id="285281at2"/>
<reference evidence="4" key="1">
    <citation type="submission" date="2015-06" db="EMBL/GenBank/DDBJ databases">
        <authorList>
            <person name="Parisi A."/>
            <person name="Chiara M."/>
            <person name="Florio D."/>
            <person name="Miccolupo A."/>
            <person name="Manzari C."/>
            <person name="Mion D."/>
            <person name="Caruso M."/>
            <person name="D'erchia A.M."/>
            <person name="Zanoni R."/>
        </authorList>
    </citation>
    <scope>NUCLEOTIDE SEQUENCE [LARGE SCALE GENOMIC DNA]</scope>
    <source>
        <strain evidence="4">73/13</strain>
    </source>
</reference>